<gene>
    <name evidence="3" type="ORF">UW25_C0002G0106</name>
</gene>
<evidence type="ECO:0000256" key="1">
    <source>
        <dbReference type="ARBA" id="ARBA00006226"/>
    </source>
</evidence>
<dbReference type="InterPro" id="IPR035093">
    <property type="entry name" value="RelE/ParE_toxin_dom_sf"/>
</dbReference>
<dbReference type="AlphaFoldDB" id="A0A837IAZ1"/>
<dbReference type="PANTHER" id="PTHR35601">
    <property type="entry name" value="TOXIN RELE"/>
    <property type="match status" value="1"/>
</dbReference>
<comment type="caution">
    <text evidence="3">The sequence shown here is derived from an EMBL/GenBank/DDBJ whole genome shotgun (WGS) entry which is preliminary data.</text>
</comment>
<dbReference type="SUPFAM" id="SSF143011">
    <property type="entry name" value="RelE-like"/>
    <property type="match status" value="1"/>
</dbReference>
<organism evidence="3 4">
    <name type="scientific">Candidatus Nomurabacteria bacterium GW2011_GWB1_44_12</name>
    <dbReference type="NCBI Taxonomy" id="1618748"/>
    <lineage>
        <taxon>Bacteria</taxon>
        <taxon>Candidatus Nomuraibacteriota</taxon>
    </lineage>
</organism>
<evidence type="ECO:0000256" key="2">
    <source>
        <dbReference type="ARBA" id="ARBA00022649"/>
    </source>
</evidence>
<proteinExistence type="inferred from homology"/>
<sequence length="83" mass="9918">MKYDFKGNSIKEFSKLPRKAQFQIMEKLELYMSASNPLSFAEHLTDFEFGEYRFRIGDYRVVFDVENDVAKILKVGHRKDIYK</sequence>
<dbReference type="Pfam" id="PF05016">
    <property type="entry name" value="ParE_toxin"/>
    <property type="match status" value="1"/>
</dbReference>
<dbReference type="InterPro" id="IPR007712">
    <property type="entry name" value="RelE/ParE_toxin"/>
</dbReference>
<comment type="similarity">
    <text evidence="1">Belongs to the RelE toxin family.</text>
</comment>
<evidence type="ECO:0000313" key="3">
    <source>
        <dbReference type="EMBL" id="KKT37160.1"/>
    </source>
</evidence>
<dbReference type="Proteomes" id="UP000033815">
    <property type="component" value="Unassembled WGS sequence"/>
</dbReference>
<reference evidence="3 4" key="1">
    <citation type="journal article" date="2015" name="Nature">
        <title>rRNA introns, odd ribosomes, and small enigmatic genomes across a large radiation of phyla.</title>
        <authorList>
            <person name="Brown C.T."/>
            <person name="Hug L.A."/>
            <person name="Thomas B.C."/>
            <person name="Sharon I."/>
            <person name="Castelle C.J."/>
            <person name="Singh A."/>
            <person name="Wilkins M.J."/>
            <person name="Williams K.H."/>
            <person name="Banfield J.F."/>
        </authorList>
    </citation>
    <scope>NUCLEOTIDE SEQUENCE [LARGE SCALE GENOMIC DNA]</scope>
</reference>
<accession>A0A837IAZ1</accession>
<evidence type="ECO:0000313" key="4">
    <source>
        <dbReference type="Proteomes" id="UP000033815"/>
    </source>
</evidence>
<keyword evidence="2" id="KW-1277">Toxin-antitoxin system</keyword>
<protein>
    <submittedName>
        <fullName evidence="3">Addiction module toxin, RelE/StbE family</fullName>
    </submittedName>
</protein>
<name>A0A837IAZ1_9BACT</name>
<dbReference type="EMBL" id="LCHP01000002">
    <property type="protein sequence ID" value="KKT37160.1"/>
    <property type="molecule type" value="Genomic_DNA"/>
</dbReference>
<dbReference type="Gene3D" id="3.30.2310.20">
    <property type="entry name" value="RelE-like"/>
    <property type="match status" value="1"/>
</dbReference>
<dbReference type="PANTHER" id="PTHR35601:SF1">
    <property type="entry name" value="TOXIN RELE"/>
    <property type="match status" value="1"/>
</dbReference>